<dbReference type="OrthoDB" id="9800746at2"/>
<proteinExistence type="inferred from homology"/>
<evidence type="ECO:0000259" key="3">
    <source>
        <dbReference type="Pfam" id="PF00148"/>
    </source>
</evidence>
<reference evidence="4 5" key="1">
    <citation type="submission" date="2019-03" db="EMBL/GenBank/DDBJ databases">
        <title>Genomic Encyclopedia of Type Strains, Phase IV (KMG-IV): sequencing the most valuable type-strain genomes for metagenomic binning, comparative biology and taxonomic classification.</title>
        <authorList>
            <person name="Goeker M."/>
        </authorList>
    </citation>
    <scope>NUCLEOTIDE SEQUENCE [LARGE SCALE GENOMIC DNA]</scope>
    <source>
        <strain evidence="4 5">DSM 15969</strain>
    </source>
</reference>
<dbReference type="Proteomes" id="UP000295063">
    <property type="component" value="Unassembled WGS sequence"/>
</dbReference>
<dbReference type="Pfam" id="PF00148">
    <property type="entry name" value="Oxidored_nitro"/>
    <property type="match status" value="1"/>
</dbReference>
<dbReference type="PROSITE" id="PS00699">
    <property type="entry name" value="NITROGENASE_1_1"/>
    <property type="match status" value="1"/>
</dbReference>
<dbReference type="InterPro" id="IPR050152">
    <property type="entry name" value="ChlB/BchB/BchZ"/>
</dbReference>
<dbReference type="GO" id="GO:0016163">
    <property type="term" value="F:nitrogenase activity"/>
    <property type="evidence" value="ECO:0007669"/>
    <property type="project" value="InterPro"/>
</dbReference>
<dbReference type="PANTHER" id="PTHR33712">
    <property type="entry name" value="LIGHT-INDEPENDENT PROTOCHLOROPHYLLIDE REDUCTASE SUBUNIT B"/>
    <property type="match status" value="1"/>
</dbReference>
<feature type="domain" description="Nitrogenase/oxidoreductase component 1" evidence="3">
    <location>
        <begin position="19"/>
        <end position="436"/>
    </location>
</feature>
<dbReference type="RefSeq" id="WP_132078849.1">
    <property type="nucleotide sequence ID" value="NZ_SLUI01000005.1"/>
</dbReference>
<name>A0A4R1PYI9_9FIRM</name>
<comment type="similarity">
    <text evidence="2">Belongs to the NifD/NifK/NifE/NifN family.</text>
</comment>
<dbReference type="PANTHER" id="PTHR33712:SF7">
    <property type="entry name" value="LIGHT-INDEPENDENT PROTOCHLOROPHYLLIDE REDUCTASE SUBUNIT B"/>
    <property type="match status" value="1"/>
</dbReference>
<sequence>MDLTVKHSKNVNENPCHMCMPLGAILPFKGIEGSMVIIHGSQGCSTYMRRHIAEHFNEPIDVGSSSLNEKGTIYGGEKNLNQALDNILRVYQPQLVGVLTSCLAETIGEDIERIAAEYKIRKELKDFPIVPVPTPGYGGTHAEGYQLAVKKIVSYLAEPTPAHNRLNIITSHISPADLREIKRLLDIMQIEYVLCPDFSDTLDRPIARPYTKIPAGGTKIADIRAMAGAPATIEIGITADAENSAGRFLQETFGVPLYTVPIPIGVKNTDLFFQALSCITGKAIPESIIRERGRLLDAMVDSHKYNFAGRSVIFGEPELVYALSQMCIENGIFPVVVASGSRTNQLSVLLAPEFEKYQHKAAILAESDFVQIRRKSVELGANIALGHSDGRYLTEREGIPLVRVGFPIHDRVGGQRLLSVGYTGTAALMDRMTNTLLENKYGKYRSTMYDAYYKAAK</sequence>
<evidence type="ECO:0000313" key="4">
    <source>
        <dbReference type="EMBL" id="TCL37769.1"/>
    </source>
</evidence>
<organism evidence="4 5">
    <name type="scientific">Anaerospora hongkongensis</name>
    <dbReference type="NCBI Taxonomy" id="244830"/>
    <lineage>
        <taxon>Bacteria</taxon>
        <taxon>Bacillati</taxon>
        <taxon>Bacillota</taxon>
        <taxon>Negativicutes</taxon>
        <taxon>Selenomonadales</taxon>
        <taxon>Sporomusaceae</taxon>
        <taxon>Anaerospora</taxon>
    </lineage>
</organism>
<evidence type="ECO:0000256" key="1">
    <source>
        <dbReference type="ARBA" id="ARBA00023231"/>
    </source>
</evidence>
<comment type="caution">
    <text evidence="4">The sequence shown here is derived from an EMBL/GenBank/DDBJ whole genome shotgun (WGS) entry which is preliminary data.</text>
</comment>
<evidence type="ECO:0000256" key="2">
    <source>
        <dbReference type="RuleBase" id="RU004021"/>
    </source>
</evidence>
<dbReference type="InterPro" id="IPR000318">
    <property type="entry name" value="Nase_comp1_CS"/>
</dbReference>
<dbReference type="EMBL" id="SLUI01000005">
    <property type="protein sequence ID" value="TCL37769.1"/>
    <property type="molecule type" value="Genomic_DNA"/>
</dbReference>
<dbReference type="SUPFAM" id="SSF53807">
    <property type="entry name" value="Helical backbone' metal receptor"/>
    <property type="match status" value="1"/>
</dbReference>
<evidence type="ECO:0000313" key="5">
    <source>
        <dbReference type="Proteomes" id="UP000295063"/>
    </source>
</evidence>
<dbReference type="Gene3D" id="3.40.50.1980">
    <property type="entry name" value="Nitrogenase molybdenum iron protein domain"/>
    <property type="match status" value="3"/>
</dbReference>
<gene>
    <name evidence="4" type="ORF">EV210_105205</name>
</gene>
<protein>
    <submittedName>
        <fullName evidence="4">Nitrogenase molybdenum-iron protein NifN</fullName>
    </submittedName>
</protein>
<dbReference type="AlphaFoldDB" id="A0A4R1PYI9"/>
<dbReference type="Gene3D" id="1.20.89.10">
    <property type="entry name" value="Nitrogenase Molybdenum-iron Protein, subunit B, domain 4"/>
    <property type="match status" value="1"/>
</dbReference>
<dbReference type="InterPro" id="IPR000510">
    <property type="entry name" value="Nase/OxRdtase_comp1"/>
</dbReference>
<keyword evidence="5" id="KW-1185">Reference proteome</keyword>
<keyword evidence="1 2" id="KW-0535">Nitrogen fixation</keyword>
<accession>A0A4R1PYI9</accession>